<organism evidence="1 2">
    <name type="scientific">Suillus discolor</name>
    <dbReference type="NCBI Taxonomy" id="1912936"/>
    <lineage>
        <taxon>Eukaryota</taxon>
        <taxon>Fungi</taxon>
        <taxon>Dikarya</taxon>
        <taxon>Basidiomycota</taxon>
        <taxon>Agaricomycotina</taxon>
        <taxon>Agaricomycetes</taxon>
        <taxon>Agaricomycetidae</taxon>
        <taxon>Boletales</taxon>
        <taxon>Suillineae</taxon>
        <taxon>Suillaceae</taxon>
        <taxon>Suillus</taxon>
    </lineage>
</organism>
<dbReference type="OrthoDB" id="2688692at2759"/>
<evidence type="ECO:0000313" key="1">
    <source>
        <dbReference type="EMBL" id="KAG2115728.1"/>
    </source>
</evidence>
<dbReference type="EMBL" id="JABBWM010000007">
    <property type="protein sequence ID" value="KAG2115728.1"/>
    <property type="molecule type" value="Genomic_DNA"/>
</dbReference>
<comment type="caution">
    <text evidence="1">The sequence shown here is derived from an EMBL/GenBank/DDBJ whole genome shotgun (WGS) entry which is preliminary data.</text>
</comment>
<proteinExistence type="predicted"/>
<reference evidence="1" key="1">
    <citation type="journal article" date="2020" name="New Phytol.">
        <title>Comparative genomics reveals dynamic genome evolution in host specialist ectomycorrhizal fungi.</title>
        <authorList>
            <person name="Lofgren L.A."/>
            <person name="Nguyen N.H."/>
            <person name="Vilgalys R."/>
            <person name="Ruytinx J."/>
            <person name="Liao H.L."/>
            <person name="Branco S."/>
            <person name="Kuo A."/>
            <person name="LaButti K."/>
            <person name="Lipzen A."/>
            <person name="Andreopoulos W."/>
            <person name="Pangilinan J."/>
            <person name="Riley R."/>
            <person name="Hundley H."/>
            <person name="Na H."/>
            <person name="Barry K."/>
            <person name="Grigoriev I.V."/>
            <person name="Stajich J.E."/>
            <person name="Kennedy P.G."/>
        </authorList>
    </citation>
    <scope>NUCLEOTIDE SEQUENCE</scope>
    <source>
        <strain evidence="1">FC423</strain>
    </source>
</reference>
<sequence length="425" mass="46873">MFGCISTRLSGSDYGSCSQVKLTQTSSRQATVTSSARTSSQAYSFGDSFCLRRHERIINPFLVLNPARINTRAAASCTQANMPFQAPAEGLFGTWIEVLPTLKLIVTVPSAKRLDRPVAVCSVYINKIHAPNPDTDNFNINICMHADPFIHCKVDFERAEVAKASRQQRQKFITSAMTTMGSTISAAPENAGQMLEGLANVFYHYVPPTVPMTSQVSLPQPYVQLSSFQAPWQAPLTLMPFQPPLAPPLPSPSPQPLPPSILPILPILSPSPILPPYESPPSPILSPSPSWPILPPPPPLSPSFPYQIMWQDPETTPACSGSASIWQWAREPALGSEFNLDELVAKLNLVWDVRNQTFWEQFTQDVDGWIGSSGNARYIRGTRDKHSQIQRAAAPWEVEAYYKWSTVCFAKHAQLNNLSLSPEAT</sequence>
<gene>
    <name evidence="1" type="ORF">F5147DRAFT_649203</name>
</gene>
<keyword evidence="2" id="KW-1185">Reference proteome</keyword>
<dbReference type="RefSeq" id="XP_041297107.1">
    <property type="nucleotide sequence ID" value="XM_041433325.1"/>
</dbReference>
<dbReference type="GeneID" id="64695584"/>
<dbReference type="AlphaFoldDB" id="A0A9P7FEV7"/>
<evidence type="ECO:0000313" key="2">
    <source>
        <dbReference type="Proteomes" id="UP000823399"/>
    </source>
</evidence>
<protein>
    <submittedName>
        <fullName evidence="1">Uncharacterized protein</fullName>
    </submittedName>
</protein>
<name>A0A9P7FEV7_9AGAM</name>
<dbReference type="Proteomes" id="UP000823399">
    <property type="component" value="Unassembled WGS sequence"/>
</dbReference>
<accession>A0A9P7FEV7</accession>